<dbReference type="Proteomes" id="UP000015351">
    <property type="component" value="Unassembled WGS sequence"/>
</dbReference>
<dbReference type="STRING" id="1123360.thalar_03678"/>
<proteinExistence type="predicted"/>
<reference evidence="3" key="1">
    <citation type="journal article" date="2013" name="Stand. Genomic Sci.">
        <title>Genome sequence of the Litoreibacter arenae type strain (DSM 19593(T)), a member of the Roseobacter clade isolated from sea sand.</title>
        <authorList>
            <person name="Riedel T."/>
            <person name="Fiebig A."/>
            <person name="Petersen J."/>
            <person name="Gronow S."/>
            <person name="Kyrpides N.C."/>
            <person name="Goker M."/>
            <person name="Klenk H.P."/>
        </authorList>
    </citation>
    <scope>NUCLEOTIDE SEQUENCE [LARGE SCALE GENOMIC DNA]</scope>
    <source>
        <strain evidence="3">DSM 19593</strain>
    </source>
</reference>
<dbReference type="eggNOG" id="COG2931">
    <property type="taxonomic scope" value="Bacteria"/>
</dbReference>
<dbReference type="EMBL" id="AONI01000018">
    <property type="protein sequence ID" value="EPX76504.1"/>
    <property type="molecule type" value="Genomic_DNA"/>
</dbReference>
<dbReference type="InterPro" id="IPR011635">
    <property type="entry name" value="CARDB"/>
</dbReference>
<protein>
    <recommendedName>
        <fullName evidence="1">CARDB domain-containing protein</fullName>
    </recommendedName>
</protein>
<dbReference type="HOGENOM" id="CLU_266166_0_0_5"/>
<evidence type="ECO:0000259" key="1">
    <source>
        <dbReference type="Pfam" id="PF07705"/>
    </source>
</evidence>
<comment type="caution">
    <text evidence="2">The sequence shown here is derived from an EMBL/GenBank/DDBJ whole genome shotgun (WGS) entry which is preliminary data.</text>
</comment>
<dbReference type="InterPro" id="IPR013783">
    <property type="entry name" value="Ig-like_fold"/>
</dbReference>
<dbReference type="OrthoDB" id="5714489at2"/>
<dbReference type="AlphaFoldDB" id="S9RRA3"/>
<name>S9RRA3_9RHOB</name>
<dbReference type="InterPro" id="IPR038081">
    <property type="entry name" value="CalX-like_sf"/>
</dbReference>
<dbReference type="Gene3D" id="2.60.40.2030">
    <property type="match status" value="1"/>
</dbReference>
<organism evidence="2 3">
    <name type="scientific">Litoreibacter arenae DSM 19593</name>
    <dbReference type="NCBI Taxonomy" id="1123360"/>
    <lineage>
        <taxon>Bacteria</taxon>
        <taxon>Pseudomonadati</taxon>
        <taxon>Pseudomonadota</taxon>
        <taxon>Alphaproteobacteria</taxon>
        <taxon>Rhodobacterales</taxon>
        <taxon>Roseobacteraceae</taxon>
        <taxon>Litoreibacter</taxon>
    </lineage>
</organism>
<feature type="domain" description="CARDB" evidence="1">
    <location>
        <begin position="601"/>
        <end position="710"/>
    </location>
</feature>
<dbReference type="Pfam" id="PF07705">
    <property type="entry name" value="CARDB"/>
    <property type="match status" value="1"/>
</dbReference>
<gene>
    <name evidence="2" type="ORF">thalar_03678</name>
</gene>
<sequence>MVQIRFDGNVYEITDSSDIAVFEARLDGRAVDDAATLAALYAHGRALQFVKFWDDRIDLGNNIDASRNLVNSLIELYAVDAATDFVTQATGSIIGFYATGGTIGSAGISSAIGAGLSQAASSAGRDLLEISADFIPLLAGHAALDAVQRQHHLNAARAEDIVADYNLGRIIDAEDIAETANAFVNHHSALVSVGSYFAADELLGGNWLTDSADFIANLAKGAFGPAVNFVEDGGAKVGELFMGIVGSKKYLDNVQLGGELVAMGLEVADIVGLLLDGTLEGYNELQSNSISQSNDYFASNKTLPPPVPTDQVDHEYVTSSSDSPDINDARIFIDDAFFSEGATGSQAFQVSLSEALPHDVTLEYSVYDISGAGQAKAGTDFIERLNQTLVIRAGRTEAIIPVSIIDDDTTELPLERINLAIYNPVGATLPNGAWNDVFTGYILDDEYLQQRVTNQTVNDYIVNGSGGGGTSPPPNTSGGANLAAIDFTSSLRSASFGEDLEIDFTVRNIGDAESEIARVQVILARDSWDFENGTVLEDYNVSSMDPGDQTRYRKTVELPTSGRGDYNIGIRVLPALGENQPSGDDTDHVPLTIGAGLSGAPDLRAYGSDIRDSILQVGETVSYQYRIVAGSDGSPAYSHQLYLSADEHLSQDDLLVFSGSDDGLGYHGNNYVTAQFTLPSLPRDGGAYFIAVADSGDDVVEGDETNNVRSSQFSLTSNGPDTNALTNLTASGLYLSDSVITVGGDRFRYEARVAITSVDDPVPTLDRYAAFQGGAYTASLILSEDRVFDPEDIVINTTLKSGANIVDETGVLMDFPSYVPTGSYFLAHAVDLLDEILEDNENDNFSEWQRIDVVNVNPQVVHSVDDIVFVVPGETVSVDVVENDTNTIGEELALWYLGYERAGSSTYDGLDLGGGIRLNYLGNNLVEIDATNAPSGYSTEFKVPYTATSSQTSQKGFATLELHVGERRFSPSFGETGTITLNHTASTVTLQNTYDNPVVIAFIATENGTQPVNVRVTDIGGDQLSLQLQEPNYLDGSHVNETVNYLVVEAGTWVLPDGTLLEAGTLTTNQLSSQGFEDVAFDAEFDTTPVLLSQVQTDNGGDFVTPRQTGTNADGFQITMQEEDALNSGGHVTETVGWVAIEPGSGSSGGLDWIAGHATGISDANATVSLAGSFAGGANVIASLASFSGGDSAWVRGNGSTTNDFDISVEEEASLNAETGHVAEAVDYFVFNGTAAISAYDYDFFV</sequence>
<dbReference type="RefSeq" id="WP_021103014.1">
    <property type="nucleotide sequence ID" value="NZ_KE557317.1"/>
</dbReference>
<keyword evidence="3" id="KW-1185">Reference proteome</keyword>
<evidence type="ECO:0000313" key="2">
    <source>
        <dbReference type="EMBL" id="EPX76504.1"/>
    </source>
</evidence>
<accession>S9RRA3</accession>
<dbReference type="Gene3D" id="2.60.40.10">
    <property type="entry name" value="Immunoglobulins"/>
    <property type="match status" value="2"/>
</dbReference>
<evidence type="ECO:0000313" key="3">
    <source>
        <dbReference type="Proteomes" id="UP000015351"/>
    </source>
</evidence>
<dbReference type="SUPFAM" id="SSF141072">
    <property type="entry name" value="CalX-like"/>
    <property type="match status" value="1"/>
</dbReference>